<sequence length="107" mass="12690">SDSPSDQNDTAQHRNEYAFNYYFLFLVMVGVAIAIGLWWIERRRRRQKESMRLSGQQALARDLDGWVDTRRWMHGRWRQNLPAAMMRREEGLDEHGEAPPPYEPKGD</sequence>
<evidence type="ECO:0000256" key="1">
    <source>
        <dbReference type="SAM" id="MobiDB-lite"/>
    </source>
</evidence>
<evidence type="ECO:0000313" key="4">
    <source>
        <dbReference type="Proteomes" id="UP000799779"/>
    </source>
</evidence>
<dbReference type="EMBL" id="ML977571">
    <property type="protein sequence ID" value="KAF2003663.1"/>
    <property type="molecule type" value="Genomic_DNA"/>
</dbReference>
<proteinExistence type="predicted"/>
<feature type="region of interest" description="Disordered" evidence="1">
    <location>
        <begin position="88"/>
        <end position="107"/>
    </location>
</feature>
<dbReference type="OrthoDB" id="4775599at2759"/>
<reference evidence="3" key="1">
    <citation type="journal article" date="2020" name="Stud. Mycol.">
        <title>101 Dothideomycetes genomes: a test case for predicting lifestyles and emergence of pathogens.</title>
        <authorList>
            <person name="Haridas S."/>
            <person name="Albert R."/>
            <person name="Binder M."/>
            <person name="Bloem J."/>
            <person name="Labutti K."/>
            <person name="Salamov A."/>
            <person name="Andreopoulos B."/>
            <person name="Baker S."/>
            <person name="Barry K."/>
            <person name="Bills G."/>
            <person name="Bluhm B."/>
            <person name="Cannon C."/>
            <person name="Castanera R."/>
            <person name="Culley D."/>
            <person name="Daum C."/>
            <person name="Ezra D."/>
            <person name="Gonzalez J."/>
            <person name="Henrissat B."/>
            <person name="Kuo A."/>
            <person name="Liang C."/>
            <person name="Lipzen A."/>
            <person name="Lutzoni F."/>
            <person name="Magnuson J."/>
            <person name="Mondo S."/>
            <person name="Nolan M."/>
            <person name="Ohm R."/>
            <person name="Pangilinan J."/>
            <person name="Park H.-J."/>
            <person name="Ramirez L."/>
            <person name="Alfaro M."/>
            <person name="Sun H."/>
            <person name="Tritt A."/>
            <person name="Yoshinaga Y."/>
            <person name="Zwiers L.-H."/>
            <person name="Turgeon B."/>
            <person name="Goodwin S."/>
            <person name="Spatafora J."/>
            <person name="Crous P."/>
            <person name="Grigoriev I."/>
        </authorList>
    </citation>
    <scope>NUCLEOTIDE SEQUENCE</scope>
    <source>
        <strain evidence="3">CBS 123094</strain>
    </source>
</reference>
<organism evidence="3 4">
    <name type="scientific">Amniculicola lignicola CBS 123094</name>
    <dbReference type="NCBI Taxonomy" id="1392246"/>
    <lineage>
        <taxon>Eukaryota</taxon>
        <taxon>Fungi</taxon>
        <taxon>Dikarya</taxon>
        <taxon>Ascomycota</taxon>
        <taxon>Pezizomycotina</taxon>
        <taxon>Dothideomycetes</taxon>
        <taxon>Pleosporomycetidae</taxon>
        <taxon>Pleosporales</taxon>
        <taxon>Amniculicolaceae</taxon>
        <taxon>Amniculicola</taxon>
    </lineage>
</organism>
<keyword evidence="2" id="KW-1133">Transmembrane helix</keyword>
<keyword evidence="4" id="KW-1185">Reference proteome</keyword>
<feature type="transmembrane region" description="Helical" evidence="2">
    <location>
        <begin position="20"/>
        <end position="40"/>
    </location>
</feature>
<feature type="compositionally biased region" description="Pro residues" evidence="1">
    <location>
        <begin position="98"/>
        <end position="107"/>
    </location>
</feature>
<dbReference type="Proteomes" id="UP000799779">
    <property type="component" value="Unassembled WGS sequence"/>
</dbReference>
<evidence type="ECO:0000256" key="2">
    <source>
        <dbReference type="SAM" id="Phobius"/>
    </source>
</evidence>
<keyword evidence="2" id="KW-0812">Transmembrane</keyword>
<feature type="compositionally biased region" description="Basic and acidic residues" evidence="1">
    <location>
        <begin position="88"/>
        <end position="97"/>
    </location>
</feature>
<keyword evidence="2" id="KW-0472">Membrane</keyword>
<evidence type="ECO:0000313" key="3">
    <source>
        <dbReference type="EMBL" id="KAF2003663.1"/>
    </source>
</evidence>
<feature type="non-terminal residue" evidence="3">
    <location>
        <position position="107"/>
    </location>
</feature>
<accession>A0A6A5WP64</accession>
<protein>
    <submittedName>
        <fullName evidence="3">Uncharacterized protein</fullName>
    </submittedName>
</protein>
<dbReference type="AlphaFoldDB" id="A0A6A5WP64"/>
<gene>
    <name evidence="3" type="ORF">P154DRAFT_394634</name>
</gene>
<feature type="non-terminal residue" evidence="3">
    <location>
        <position position="1"/>
    </location>
</feature>
<name>A0A6A5WP64_9PLEO</name>